<feature type="region of interest" description="Disordered" evidence="1">
    <location>
        <begin position="1"/>
        <end position="41"/>
    </location>
</feature>
<accession>A0ABS6I0U4</accession>
<proteinExistence type="predicted"/>
<sequence length="146" mass="16351">MTETGTTKSYDGFSEDERAAMKERAQELKKTKKASKADGESDVLEKIAEMPPADKAIAQRLHALIREHAPELSPKTWYGMPAYAKDGKNIVFFKSADKFKSRYATLGFEESAMLDDGSMWPTSYALTELTPELELRIVELIKRAVG</sequence>
<dbReference type="EMBL" id="JAHOPC010000001">
    <property type="protein sequence ID" value="MBU8865000.1"/>
    <property type="molecule type" value="Genomic_DNA"/>
</dbReference>
<dbReference type="Proteomes" id="UP000824166">
    <property type="component" value="Unassembled WGS sequence"/>
</dbReference>
<name>A0ABS6I0U4_9MICC</name>
<evidence type="ECO:0000256" key="1">
    <source>
        <dbReference type="SAM" id="MobiDB-lite"/>
    </source>
</evidence>
<protein>
    <submittedName>
        <fullName evidence="2">DUF1801 domain-containing protein</fullName>
    </submittedName>
</protein>
<evidence type="ECO:0000313" key="2">
    <source>
        <dbReference type="EMBL" id="MBU8865000.1"/>
    </source>
</evidence>
<dbReference type="RefSeq" id="WP_216922035.1">
    <property type="nucleotide sequence ID" value="NZ_JAHOPC010000001.1"/>
</dbReference>
<evidence type="ECO:0000313" key="3">
    <source>
        <dbReference type="Proteomes" id="UP000824166"/>
    </source>
</evidence>
<reference evidence="2 3" key="1">
    <citation type="submission" date="2021-06" db="EMBL/GenBank/DDBJ databases">
        <authorList>
            <person name="Jeong J.W."/>
        </authorList>
    </citation>
    <scope>NUCLEOTIDE SEQUENCE [LARGE SCALE GENOMIC DNA]</scope>
    <source>
        <strain evidence="2 3">MMS21-TAE1-1</strain>
    </source>
</reference>
<organism evidence="2 3">
    <name type="scientific">Paenarthrobacter aromaticivorans</name>
    <dbReference type="NCBI Taxonomy" id="2849150"/>
    <lineage>
        <taxon>Bacteria</taxon>
        <taxon>Bacillati</taxon>
        <taxon>Actinomycetota</taxon>
        <taxon>Actinomycetes</taxon>
        <taxon>Micrococcales</taxon>
        <taxon>Micrococcaceae</taxon>
        <taxon>Paenarthrobacter</taxon>
    </lineage>
</organism>
<keyword evidence="3" id="KW-1185">Reference proteome</keyword>
<gene>
    <name evidence="2" type="ORF">KSW38_01655</name>
</gene>
<feature type="compositionally biased region" description="Basic and acidic residues" evidence="1">
    <location>
        <begin position="15"/>
        <end position="41"/>
    </location>
</feature>
<comment type="caution">
    <text evidence="2">The sequence shown here is derived from an EMBL/GenBank/DDBJ whole genome shotgun (WGS) entry which is preliminary data.</text>
</comment>